<protein>
    <recommendedName>
        <fullName evidence="3">C3H1-type domain-containing protein</fullName>
    </recommendedName>
</protein>
<evidence type="ECO:0000256" key="2">
    <source>
        <dbReference type="SAM" id="MobiDB-lite"/>
    </source>
</evidence>
<dbReference type="PROSITE" id="PS50103">
    <property type="entry name" value="ZF_C3H1"/>
    <property type="match status" value="1"/>
</dbReference>
<feature type="zinc finger region" description="C3H1-type" evidence="1">
    <location>
        <begin position="1246"/>
        <end position="1272"/>
    </location>
</feature>
<accession>A0AAW1DFW9</accession>
<sequence length="1273" mass="146318">MSTMEISELTDAILSDDYEEGEILDEDTLYDNVSSLEEFSGSDTDIKYDSSVLLNKLSSNGRKEKHHRRKEHKCKDDSICRKERSGKHCYARIRKNKIIENSEKPKVIDLTVSHNNDIHNQKKKTHVIASPVHDGSSKYNSNRRQIAHKDVPEKENRSSHRHSSRHYDGHKSPPYRIDKKKFSERIKKHLVNGPNRSYENRKRARSQSPKSHYKNHIKETNAPRGGSSLLKRLVGSGSIGVKTPKEIEEPKKINDKCDIELCKTLVRDEKSTEIGKETENQVNNESIPKKEDSTITNESEKVSCVDESISENVISLDDSFENLLLADTLSESHESDDRPVTTDGDAVKAINDSNDIPDTNTNCESSNNISAMISDASKNVVNTEEINEENIYKNDLNNEYDSLKKNDQLNDEEIDELSLRLEALRTAMLRKHKERQKRGFIRKKKTNIEDDSFAEYALSHVDLDNSILDQNVESIDSEKNDNDLVLDSNCKNYTSPVASNSEPLQYSGTSEFSYYQVNSNELTDDFNTGQEINEDFNCFIKSRRSFKNQSSNNSVAHCLKEINSNKEHLTDSKKRIKKLSSKYKSRRSKGLESAKRRYGRAVMERKLFRREYAEQKRLRKDLKIIKTNSHIDNQLNEDGSDEECALRELALKSVKEKDKIMNSNETSDPSFIQTTKDNITFRNDQIKVDGQDIFNNLTIDIDNNINVRPLVSCDSESTPTNLSSNEWDDIDEDILRAQLLSSLSLRIKKEEETQVFSKKQAKALLKAKNLDIISDKKLKLVRQKINKENFKKITRNKLLESAKRKSEILRANNLFKKTVEKNEQVVLNNTNSVPVVPKFIISLNGDSSSEEDDDSSNQTDVVRSIDLFLQEVRIENDLKQGLVNQQVDTVSAKPNQVKSDEVQKPIAEVKSLEKNNIETNVSDAAQIITDKLVNVKHLPLWQQQEYHRLKKQIEEKERVIKTTKEKVLTTFEKDDAEKDVKYRKKDEEKINEKNDIITRNKININNETDKESSSKINVTNGINRNKANVINKETNLHSNVKSINSPPKHIINSYKLVQEVSHMSKMIEYLEKEMNSFRDMYKILVQKKKELLIAKLNIAKKKKVLFEIRKKLVSKEKLIQTRMEQTSLSQFITKTDQNDAKKQVSRDLELCKLRMREFNLRSKMIFDEIDHSGLTKLTKQTKGVSSIEKTMLPLKSNQNNSVLSNRMLTVPKFQSAMNIKEKSINKNSTASNKPISVAEKQTETWDPFVPVCPFDLSGVCKDEECKFQHIKAA</sequence>
<feature type="compositionally biased region" description="Basic and acidic residues" evidence="2">
    <location>
        <begin position="331"/>
        <end position="340"/>
    </location>
</feature>
<dbReference type="Pfam" id="PF10650">
    <property type="entry name" value="zf-C3H1"/>
    <property type="match status" value="1"/>
</dbReference>
<proteinExistence type="predicted"/>
<feature type="compositionally biased region" description="Basic and acidic residues" evidence="2">
    <location>
        <begin position="165"/>
        <end position="185"/>
    </location>
</feature>
<keyword evidence="5" id="KW-1185">Reference proteome</keyword>
<organism evidence="4 5">
    <name type="scientific">Rhynocoris fuscipes</name>
    <dbReference type="NCBI Taxonomy" id="488301"/>
    <lineage>
        <taxon>Eukaryota</taxon>
        <taxon>Metazoa</taxon>
        <taxon>Ecdysozoa</taxon>
        <taxon>Arthropoda</taxon>
        <taxon>Hexapoda</taxon>
        <taxon>Insecta</taxon>
        <taxon>Pterygota</taxon>
        <taxon>Neoptera</taxon>
        <taxon>Paraneoptera</taxon>
        <taxon>Hemiptera</taxon>
        <taxon>Heteroptera</taxon>
        <taxon>Panheteroptera</taxon>
        <taxon>Cimicomorpha</taxon>
        <taxon>Reduviidae</taxon>
        <taxon>Harpactorinae</taxon>
        <taxon>Harpactorini</taxon>
        <taxon>Rhynocoris</taxon>
    </lineage>
</organism>
<dbReference type="AlphaFoldDB" id="A0AAW1DFW9"/>
<evidence type="ECO:0000259" key="3">
    <source>
        <dbReference type="PROSITE" id="PS50103"/>
    </source>
</evidence>
<dbReference type="GO" id="GO:0008270">
    <property type="term" value="F:zinc ion binding"/>
    <property type="evidence" value="ECO:0007669"/>
    <property type="project" value="UniProtKB-KW"/>
</dbReference>
<feature type="compositionally biased region" description="Polar residues" evidence="2">
    <location>
        <begin position="351"/>
        <end position="361"/>
    </location>
</feature>
<dbReference type="EMBL" id="JAPXFL010000003">
    <property type="protein sequence ID" value="KAK9509407.1"/>
    <property type="molecule type" value="Genomic_DNA"/>
</dbReference>
<dbReference type="Proteomes" id="UP001461498">
    <property type="component" value="Unassembled WGS sequence"/>
</dbReference>
<dbReference type="InterPro" id="IPR019607">
    <property type="entry name" value="Putative_zinc-finger_domain"/>
</dbReference>
<gene>
    <name evidence="4" type="ORF">O3M35_006734</name>
</gene>
<reference evidence="4 5" key="1">
    <citation type="submission" date="2022-12" db="EMBL/GenBank/DDBJ databases">
        <title>Chromosome-level genome assembly of true bugs.</title>
        <authorList>
            <person name="Ma L."/>
            <person name="Li H."/>
        </authorList>
    </citation>
    <scope>NUCLEOTIDE SEQUENCE [LARGE SCALE GENOMIC DNA]</scope>
    <source>
        <strain evidence="4">Lab_2022b</strain>
    </source>
</reference>
<keyword evidence="1" id="KW-0863">Zinc-finger</keyword>
<evidence type="ECO:0000256" key="1">
    <source>
        <dbReference type="PROSITE-ProRule" id="PRU00723"/>
    </source>
</evidence>
<evidence type="ECO:0000313" key="4">
    <source>
        <dbReference type="EMBL" id="KAK9509407.1"/>
    </source>
</evidence>
<feature type="region of interest" description="Disordered" evidence="2">
    <location>
        <begin position="116"/>
        <end position="228"/>
    </location>
</feature>
<evidence type="ECO:0000313" key="5">
    <source>
        <dbReference type="Proteomes" id="UP001461498"/>
    </source>
</evidence>
<feature type="region of interest" description="Disordered" evidence="2">
    <location>
        <begin position="331"/>
        <end position="361"/>
    </location>
</feature>
<feature type="domain" description="C3H1-type" evidence="3">
    <location>
        <begin position="1246"/>
        <end position="1272"/>
    </location>
</feature>
<name>A0AAW1DFW9_9HEMI</name>
<keyword evidence="1" id="KW-0479">Metal-binding</keyword>
<dbReference type="InterPro" id="IPR000571">
    <property type="entry name" value="Znf_CCCH"/>
</dbReference>
<comment type="caution">
    <text evidence="4">The sequence shown here is derived from an EMBL/GenBank/DDBJ whole genome shotgun (WGS) entry which is preliminary data.</text>
</comment>
<feature type="compositionally biased region" description="Basic and acidic residues" evidence="2">
    <location>
        <begin position="147"/>
        <end position="158"/>
    </location>
</feature>
<keyword evidence="1" id="KW-0862">Zinc</keyword>